<comment type="caution">
    <text evidence="2">The sequence shown here is derived from an EMBL/GenBank/DDBJ whole genome shotgun (WGS) entry which is preliminary data.</text>
</comment>
<name>A0A2Z6QSQ9_9GLOM</name>
<protein>
    <submittedName>
        <fullName evidence="2">Uncharacterized protein</fullName>
    </submittedName>
</protein>
<proteinExistence type="predicted"/>
<feature type="compositionally biased region" description="Polar residues" evidence="1">
    <location>
        <begin position="93"/>
        <end position="102"/>
    </location>
</feature>
<accession>A0A2Z6QSQ9</accession>
<dbReference type="Proteomes" id="UP000247702">
    <property type="component" value="Unassembled WGS sequence"/>
</dbReference>
<keyword evidence="3" id="KW-1185">Reference proteome</keyword>
<evidence type="ECO:0000313" key="3">
    <source>
        <dbReference type="Proteomes" id="UP000247702"/>
    </source>
</evidence>
<feature type="compositionally biased region" description="Low complexity" evidence="1">
    <location>
        <begin position="68"/>
        <end position="82"/>
    </location>
</feature>
<organism evidence="2 3">
    <name type="scientific">Rhizophagus clarus</name>
    <dbReference type="NCBI Taxonomy" id="94130"/>
    <lineage>
        <taxon>Eukaryota</taxon>
        <taxon>Fungi</taxon>
        <taxon>Fungi incertae sedis</taxon>
        <taxon>Mucoromycota</taxon>
        <taxon>Glomeromycotina</taxon>
        <taxon>Glomeromycetes</taxon>
        <taxon>Glomerales</taxon>
        <taxon>Glomeraceae</taxon>
        <taxon>Rhizophagus</taxon>
    </lineage>
</organism>
<sequence length="187" mass="21192">MIWTLEFRLSDFWMNSDLECNTQPPSSPPISVEQPDFWIKVLTKNQKKKLKKQVKAVKKINFLKENSASTSSLTSPDSTLASHTKKSIESKTSDSVIPSTHQALKEDKGLAGSKKRTKLQNGLTETNNLIITGYQPEQKESSFLLDLIVYDIPAKWSNYELLSNLDNWDKVVSVSTQVQKKYLTARV</sequence>
<feature type="region of interest" description="Disordered" evidence="1">
    <location>
        <begin position="68"/>
        <end position="112"/>
    </location>
</feature>
<reference evidence="2 3" key="1">
    <citation type="submission" date="2017-11" db="EMBL/GenBank/DDBJ databases">
        <title>The genome of Rhizophagus clarus HR1 reveals common genetic basis of auxotrophy among arbuscular mycorrhizal fungi.</title>
        <authorList>
            <person name="Kobayashi Y."/>
        </authorList>
    </citation>
    <scope>NUCLEOTIDE SEQUENCE [LARGE SCALE GENOMIC DNA]</scope>
    <source>
        <strain evidence="2 3">HR1</strain>
    </source>
</reference>
<evidence type="ECO:0000313" key="2">
    <source>
        <dbReference type="EMBL" id="GBB83748.1"/>
    </source>
</evidence>
<dbReference type="AlphaFoldDB" id="A0A2Z6QSQ9"/>
<dbReference type="EMBL" id="BEXD01000049">
    <property type="protein sequence ID" value="GBB83748.1"/>
    <property type="molecule type" value="Genomic_DNA"/>
</dbReference>
<evidence type="ECO:0000256" key="1">
    <source>
        <dbReference type="SAM" id="MobiDB-lite"/>
    </source>
</evidence>
<gene>
    <name evidence="2" type="ORF">RclHR1_10410008</name>
</gene>